<dbReference type="PANTHER" id="PTHR43707:SF6">
    <property type="entry name" value="ATP PHOSPHORIBOSYLTRANSFERASE REGULATORY SUBUNIT"/>
    <property type="match status" value="1"/>
</dbReference>
<evidence type="ECO:0000256" key="5">
    <source>
        <dbReference type="ARBA" id="ARBA00022490"/>
    </source>
</evidence>
<evidence type="ECO:0000313" key="11">
    <source>
        <dbReference type="EMBL" id="MEY7999497.1"/>
    </source>
</evidence>
<evidence type="ECO:0000256" key="6">
    <source>
        <dbReference type="ARBA" id="ARBA00022605"/>
    </source>
</evidence>
<evidence type="ECO:0000256" key="1">
    <source>
        <dbReference type="ARBA" id="ARBA00004496"/>
    </source>
</evidence>
<reference evidence="11 12" key="1">
    <citation type="submission" date="2024-08" db="EMBL/GenBank/DDBJ databases">
        <title>Clostridium lapicellarii sp. nov., and Clostridium renhuaiense sp. nov., two species isolated from the mud in a fermentation cellar used for producing sauce-flavour Chinese liquors.</title>
        <authorList>
            <person name="Yang F."/>
            <person name="Wang H."/>
            <person name="Chen L.Q."/>
            <person name="Zhou N."/>
            <person name="Lu J.J."/>
            <person name="Pu X.X."/>
            <person name="Wan B."/>
            <person name="Wang L."/>
            <person name="Liu S.J."/>
        </authorList>
    </citation>
    <scope>NUCLEOTIDE SEQUENCE [LARGE SCALE GENOMIC DNA]</scope>
    <source>
        <strain evidence="11 12">MT-5</strain>
    </source>
</reference>
<evidence type="ECO:0000256" key="4">
    <source>
        <dbReference type="ARBA" id="ARBA00020397"/>
    </source>
</evidence>
<dbReference type="CDD" id="cd00773">
    <property type="entry name" value="HisRS-like_core"/>
    <property type="match status" value="1"/>
</dbReference>
<dbReference type="InterPro" id="IPR004516">
    <property type="entry name" value="HisRS/HisZ"/>
</dbReference>
<dbReference type="SUPFAM" id="SSF55681">
    <property type="entry name" value="Class II aaRS and biotin synthetases"/>
    <property type="match status" value="1"/>
</dbReference>
<organism evidence="11 12">
    <name type="scientific">Clostridium moutaii</name>
    <dbReference type="NCBI Taxonomy" id="3240932"/>
    <lineage>
        <taxon>Bacteria</taxon>
        <taxon>Bacillati</taxon>
        <taxon>Bacillota</taxon>
        <taxon>Clostridia</taxon>
        <taxon>Eubacteriales</taxon>
        <taxon>Clostridiaceae</taxon>
        <taxon>Clostridium</taxon>
    </lineage>
</organism>
<keyword evidence="11" id="KW-0328">Glycosyltransferase</keyword>
<name>A0ABV4BMK1_9CLOT</name>
<keyword evidence="11" id="KW-0808">Transferase</keyword>
<evidence type="ECO:0000256" key="8">
    <source>
        <dbReference type="ARBA" id="ARBA00025246"/>
    </source>
</evidence>
<gene>
    <name evidence="9" type="primary">hisZ</name>
    <name evidence="11" type="ORF">AB8U03_04660</name>
</gene>
<evidence type="ECO:0000256" key="3">
    <source>
        <dbReference type="ARBA" id="ARBA00005539"/>
    </source>
</evidence>
<accession>A0ABV4BMK1</accession>
<comment type="function">
    <text evidence="8 9">Required for the first step of histidine biosynthesis. May allow the feedback regulation of ATP phosphoribosyltransferase activity by histidine.</text>
</comment>
<evidence type="ECO:0000259" key="10">
    <source>
        <dbReference type="Pfam" id="PF13393"/>
    </source>
</evidence>
<dbReference type="NCBIfam" id="NF008936">
    <property type="entry name" value="PRK12292.1-3"/>
    <property type="match status" value="1"/>
</dbReference>
<dbReference type="RefSeq" id="WP_369703385.1">
    <property type="nucleotide sequence ID" value="NZ_JBGEWD010000003.1"/>
</dbReference>
<dbReference type="InterPro" id="IPR041715">
    <property type="entry name" value="HisRS-like_core"/>
</dbReference>
<sequence length="409" mass="46473">MTNWKKYIPDGTKDILFEECRKKVDIENILRKTYVCGGFMEVKSPTLEFYDTFNGKNSILPQEKIYKLIDNQGRILALRADMTTPIARIAGTKLKEAVHPLRLCYNSNVYRANESLNGKNSEITQSGIEVIGSDNITADAEVIITGIISLLNCGLKNFKIEIGHAKLFKALVDDLDINLEEKEKLRKSIDSKNFTALNEILYVNKNKFNDNSFDILNELPKLFGGIEVIEKASALTNNKSALRYLDNIREVYEIVKSIGLQDYLSVDLGMVYHIDYYTGIIFRGYTHGFGGNILSGGRYDNLVGQFGDEQPATGFAIDVDGIIVALKYSERFYGGVSEKVLLYYDKKNFVEAYKKAQILRNRGIIAEMSLFDSEKEAREYADKKNMKFIKIGEWRNLDGECEENKDSFN</sequence>
<dbReference type="Pfam" id="PF13393">
    <property type="entry name" value="tRNA-synt_His"/>
    <property type="match status" value="1"/>
</dbReference>
<comment type="caution">
    <text evidence="11">The sequence shown here is derived from an EMBL/GenBank/DDBJ whole genome shotgun (WGS) entry which is preliminary data.</text>
</comment>
<dbReference type="PANTHER" id="PTHR43707">
    <property type="entry name" value="HISTIDYL-TRNA SYNTHETASE"/>
    <property type="match status" value="1"/>
</dbReference>
<feature type="domain" description="Class II Histidinyl-tRNA synthetase (HisRS)-like catalytic core" evidence="10">
    <location>
        <begin position="11"/>
        <end position="321"/>
    </location>
</feature>
<keyword evidence="5 9" id="KW-0963">Cytoplasm</keyword>
<comment type="pathway">
    <text evidence="2 9">Amino-acid biosynthesis; L-histidine biosynthesis; L-histidine from 5-phospho-alpha-D-ribose 1-diphosphate: step 1/9.</text>
</comment>
<comment type="subcellular location">
    <subcellularLocation>
        <location evidence="1 9">Cytoplasm</location>
    </subcellularLocation>
</comment>
<keyword evidence="12" id="KW-1185">Reference proteome</keyword>
<keyword evidence="6 9" id="KW-0028">Amino-acid biosynthesis</keyword>
<dbReference type="HAMAP" id="MF_00125">
    <property type="entry name" value="HisZ"/>
    <property type="match status" value="1"/>
</dbReference>
<comment type="similarity">
    <text evidence="3 9">Belongs to the class-II aminoacyl-tRNA synthetase family. HisZ subfamily.</text>
</comment>
<dbReference type="Gene3D" id="3.30.930.10">
    <property type="entry name" value="Bira Bifunctional Protein, Domain 2"/>
    <property type="match status" value="1"/>
</dbReference>
<protein>
    <recommendedName>
        <fullName evidence="4 9">ATP phosphoribosyltransferase regulatory subunit</fullName>
    </recommendedName>
</protein>
<dbReference type="InterPro" id="IPR045864">
    <property type="entry name" value="aa-tRNA-synth_II/BPL/LPL"/>
</dbReference>
<dbReference type="NCBIfam" id="TIGR00443">
    <property type="entry name" value="hisZ_biosyn_reg"/>
    <property type="match status" value="1"/>
</dbReference>
<comment type="miscellaneous">
    <text evidence="9">This function is generally fulfilled by the C-terminal part of HisG, which is missing in some bacteria such as this one.</text>
</comment>
<proteinExistence type="inferred from homology"/>
<evidence type="ECO:0000256" key="7">
    <source>
        <dbReference type="ARBA" id="ARBA00023102"/>
    </source>
</evidence>
<dbReference type="InterPro" id="IPR004517">
    <property type="entry name" value="HisZ"/>
</dbReference>
<dbReference type="Proteomes" id="UP001564657">
    <property type="component" value="Unassembled WGS sequence"/>
</dbReference>
<keyword evidence="7 9" id="KW-0368">Histidine biosynthesis</keyword>
<dbReference type="EMBL" id="JBGEWD010000003">
    <property type="protein sequence ID" value="MEY7999497.1"/>
    <property type="molecule type" value="Genomic_DNA"/>
</dbReference>
<evidence type="ECO:0000256" key="2">
    <source>
        <dbReference type="ARBA" id="ARBA00004667"/>
    </source>
</evidence>
<evidence type="ECO:0000256" key="9">
    <source>
        <dbReference type="HAMAP-Rule" id="MF_00125"/>
    </source>
</evidence>
<evidence type="ECO:0000313" key="12">
    <source>
        <dbReference type="Proteomes" id="UP001564657"/>
    </source>
</evidence>
<dbReference type="PIRSF" id="PIRSF001549">
    <property type="entry name" value="His-tRNA_synth"/>
    <property type="match status" value="1"/>
</dbReference>
<dbReference type="GO" id="GO:0016757">
    <property type="term" value="F:glycosyltransferase activity"/>
    <property type="evidence" value="ECO:0007669"/>
    <property type="project" value="UniProtKB-KW"/>
</dbReference>
<comment type="subunit">
    <text evidence="9">Heteromultimer composed of HisG and HisZ subunits.</text>
</comment>